<feature type="compositionally biased region" description="Basic and acidic residues" evidence="1">
    <location>
        <begin position="183"/>
        <end position="192"/>
    </location>
</feature>
<organism evidence="2 3">
    <name type="scientific">Caenorhabditis tropicalis</name>
    <dbReference type="NCBI Taxonomy" id="1561998"/>
    <lineage>
        <taxon>Eukaryota</taxon>
        <taxon>Metazoa</taxon>
        <taxon>Ecdysozoa</taxon>
        <taxon>Nematoda</taxon>
        <taxon>Chromadorea</taxon>
        <taxon>Rhabditida</taxon>
        <taxon>Rhabditina</taxon>
        <taxon>Rhabditomorpha</taxon>
        <taxon>Rhabditoidea</taxon>
        <taxon>Rhabditidae</taxon>
        <taxon>Peloderinae</taxon>
        <taxon>Caenorhabditis</taxon>
    </lineage>
</organism>
<dbReference type="WBParaSite" id="Csp11.Scaffold629.g12218.t1">
    <property type="protein sequence ID" value="Csp11.Scaffold629.g12218.t1"/>
    <property type="gene ID" value="Csp11.Scaffold629.g12218"/>
</dbReference>
<evidence type="ECO:0000256" key="1">
    <source>
        <dbReference type="SAM" id="MobiDB-lite"/>
    </source>
</evidence>
<feature type="region of interest" description="Disordered" evidence="1">
    <location>
        <begin position="170"/>
        <end position="192"/>
    </location>
</feature>
<dbReference type="AlphaFoldDB" id="A0A1I7TVJ9"/>
<sequence length="192" mass="22456">MYVDIRQEMLNGASDLGAVGTEIEQCIIDSIQLVLDTEQDTEPKRVVQESTEPELVSEEKEEWDPCVKMNGETVNYTEFLDKDGRPFVVSRLPNGGFFSLDANRFRNELDACGVRYNIAQNQELLEEHFEFPTPRGLTEEEETLCKQIEKIRLAEEKKKKEEEAKILEMAEKKREKNRKKREKQKDKKKREV</sequence>
<proteinExistence type="predicted"/>
<keyword evidence="2" id="KW-1185">Reference proteome</keyword>
<evidence type="ECO:0000313" key="2">
    <source>
        <dbReference type="Proteomes" id="UP000095282"/>
    </source>
</evidence>
<evidence type="ECO:0000313" key="3">
    <source>
        <dbReference type="WBParaSite" id="Csp11.Scaffold629.g12218.t1"/>
    </source>
</evidence>
<name>A0A1I7TVJ9_9PELO</name>
<dbReference type="Proteomes" id="UP000095282">
    <property type="component" value="Unplaced"/>
</dbReference>
<reference evidence="3" key="1">
    <citation type="submission" date="2016-11" db="UniProtKB">
        <authorList>
            <consortium name="WormBaseParasite"/>
        </authorList>
    </citation>
    <scope>IDENTIFICATION</scope>
</reference>
<accession>A0A1I7TVJ9</accession>
<protein>
    <submittedName>
        <fullName evidence="3">UBX domain-containing protein</fullName>
    </submittedName>
</protein>